<evidence type="ECO:0000256" key="1">
    <source>
        <dbReference type="SAM" id="MobiDB-lite"/>
    </source>
</evidence>
<comment type="caution">
    <text evidence="2">The sequence shown here is derived from an EMBL/GenBank/DDBJ whole genome shotgun (WGS) entry which is preliminary data.</text>
</comment>
<dbReference type="EMBL" id="JANVFS010000005">
    <property type="protein sequence ID" value="KAJ4492150.1"/>
    <property type="molecule type" value="Genomic_DNA"/>
</dbReference>
<reference evidence="2" key="1">
    <citation type="submission" date="2022-08" db="EMBL/GenBank/DDBJ databases">
        <authorList>
            <consortium name="DOE Joint Genome Institute"/>
            <person name="Min B."/>
            <person name="Riley R."/>
            <person name="Sierra-Patev S."/>
            <person name="Naranjo-Ortiz M."/>
            <person name="Looney B."/>
            <person name="Konkel Z."/>
            <person name="Slot J.C."/>
            <person name="Sakamoto Y."/>
            <person name="Steenwyk J.L."/>
            <person name="Rokas A."/>
            <person name="Carro J."/>
            <person name="Camarero S."/>
            <person name="Ferreira P."/>
            <person name="Molpeceres G."/>
            <person name="Ruiz-Duenas F.J."/>
            <person name="Serrano A."/>
            <person name="Henrissat B."/>
            <person name="Drula E."/>
            <person name="Hughes K.W."/>
            <person name="Mata J.L."/>
            <person name="Ishikawa N.K."/>
            <person name="Vargas-Isla R."/>
            <person name="Ushijima S."/>
            <person name="Smith C.A."/>
            <person name="Ahrendt S."/>
            <person name="Andreopoulos W."/>
            <person name="He G."/>
            <person name="Labutti K."/>
            <person name="Lipzen A."/>
            <person name="Ng V."/>
            <person name="Sandor L."/>
            <person name="Barry K."/>
            <person name="Martinez A.T."/>
            <person name="Xiao Y."/>
            <person name="Gibbons J.G."/>
            <person name="Terashima K."/>
            <person name="Hibbett D.S."/>
            <person name="Grigoriev I.V."/>
        </authorList>
    </citation>
    <scope>NUCLEOTIDE SEQUENCE</scope>
    <source>
        <strain evidence="2">Sp2 HRB7682 ss15</strain>
    </source>
</reference>
<dbReference type="Proteomes" id="UP001150238">
    <property type="component" value="Unassembled WGS sequence"/>
</dbReference>
<sequence>MDLTAPPLEMLDRITTQLEHGQKEGFWLWDVQKKAMVLTIPAILVMLGDNPMQSRDANDEQPASATKDVADDTSIHSNASTEQESDSGAKKKGGHQKETIQELISRAKQFITLWDLDLGNAEATPYIELRAASPLPPPTLEDVHP</sequence>
<reference evidence="2" key="2">
    <citation type="journal article" date="2023" name="Proc. Natl. Acad. Sci. U.S.A.">
        <title>A global phylogenomic analysis of the shiitake genus Lentinula.</title>
        <authorList>
            <person name="Sierra-Patev S."/>
            <person name="Min B."/>
            <person name="Naranjo-Ortiz M."/>
            <person name="Looney B."/>
            <person name="Konkel Z."/>
            <person name="Slot J.C."/>
            <person name="Sakamoto Y."/>
            <person name="Steenwyk J.L."/>
            <person name="Rokas A."/>
            <person name="Carro J."/>
            <person name="Camarero S."/>
            <person name="Ferreira P."/>
            <person name="Molpeceres G."/>
            <person name="Ruiz-Duenas F.J."/>
            <person name="Serrano A."/>
            <person name="Henrissat B."/>
            <person name="Drula E."/>
            <person name="Hughes K.W."/>
            <person name="Mata J.L."/>
            <person name="Ishikawa N.K."/>
            <person name="Vargas-Isla R."/>
            <person name="Ushijima S."/>
            <person name="Smith C.A."/>
            <person name="Donoghue J."/>
            <person name="Ahrendt S."/>
            <person name="Andreopoulos W."/>
            <person name="He G."/>
            <person name="LaButti K."/>
            <person name="Lipzen A."/>
            <person name="Ng V."/>
            <person name="Riley R."/>
            <person name="Sandor L."/>
            <person name="Barry K."/>
            <person name="Martinez A.T."/>
            <person name="Xiao Y."/>
            <person name="Gibbons J.G."/>
            <person name="Terashima K."/>
            <person name="Grigoriev I.V."/>
            <person name="Hibbett D."/>
        </authorList>
    </citation>
    <scope>NUCLEOTIDE SEQUENCE</scope>
    <source>
        <strain evidence="2">Sp2 HRB7682 ss15</strain>
    </source>
</reference>
<gene>
    <name evidence="2" type="ORF">C8J55DRAFT_556587</name>
</gene>
<feature type="region of interest" description="Disordered" evidence="1">
    <location>
        <begin position="51"/>
        <end position="98"/>
    </location>
</feature>
<protein>
    <submittedName>
        <fullName evidence="2">Uncharacterized protein</fullName>
    </submittedName>
</protein>
<name>A0A9W9AWS4_9AGAR</name>
<evidence type="ECO:0000313" key="3">
    <source>
        <dbReference type="Proteomes" id="UP001150238"/>
    </source>
</evidence>
<accession>A0A9W9AWS4</accession>
<dbReference type="AlphaFoldDB" id="A0A9W9AWS4"/>
<organism evidence="2 3">
    <name type="scientific">Lentinula lateritia</name>
    <dbReference type="NCBI Taxonomy" id="40482"/>
    <lineage>
        <taxon>Eukaryota</taxon>
        <taxon>Fungi</taxon>
        <taxon>Dikarya</taxon>
        <taxon>Basidiomycota</taxon>
        <taxon>Agaricomycotina</taxon>
        <taxon>Agaricomycetes</taxon>
        <taxon>Agaricomycetidae</taxon>
        <taxon>Agaricales</taxon>
        <taxon>Marasmiineae</taxon>
        <taxon>Omphalotaceae</taxon>
        <taxon>Lentinula</taxon>
    </lineage>
</organism>
<proteinExistence type="predicted"/>
<evidence type="ECO:0000313" key="2">
    <source>
        <dbReference type="EMBL" id="KAJ4492150.1"/>
    </source>
</evidence>